<dbReference type="OrthoDB" id="10261632at2759"/>
<keyword evidence="3" id="KW-1185">Reference proteome</keyword>
<protein>
    <submittedName>
        <fullName evidence="2">Vacuolar protein sorting-associated protein 53 protein</fullName>
    </submittedName>
</protein>
<evidence type="ECO:0000313" key="3">
    <source>
        <dbReference type="Proteomes" id="UP000728185"/>
    </source>
</evidence>
<dbReference type="InterPro" id="IPR007234">
    <property type="entry name" value="Vps53_N"/>
</dbReference>
<dbReference type="Pfam" id="PF04100">
    <property type="entry name" value="Vps53_N"/>
    <property type="match status" value="1"/>
</dbReference>
<proteinExistence type="predicted"/>
<accession>A0A8E0RSQ6</accession>
<dbReference type="EMBL" id="LUCM01006896">
    <property type="protein sequence ID" value="KAA0190595.1"/>
    <property type="molecule type" value="Genomic_DNA"/>
</dbReference>
<name>A0A8E0RSQ6_9TREM</name>
<dbReference type="PANTHER" id="PTHR12820">
    <property type="entry name" value="VACUOLAR SORTING PROTEIN 53"/>
    <property type="match status" value="1"/>
</dbReference>
<reference evidence="2" key="1">
    <citation type="submission" date="2019-05" db="EMBL/GenBank/DDBJ databases">
        <title>Annotation for the trematode Fasciolopsis buski.</title>
        <authorList>
            <person name="Choi Y.-J."/>
        </authorList>
    </citation>
    <scope>NUCLEOTIDE SEQUENCE</scope>
    <source>
        <strain evidence="2">HT</strain>
        <tissue evidence="2">Whole worm</tissue>
    </source>
</reference>
<feature type="domain" description="Vps53 N-terminal" evidence="1">
    <location>
        <begin position="39"/>
        <end position="107"/>
    </location>
</feature>
<dbReference type="GO" id="GO:0005829">
    <property type="term" value="C:cytosol"/>
    <property type="evidence" value="ECO:0007669"/>
    <property type="project" value="GOC"/>
</dbReference>
<dbReference type="AlphaFoldDB" id="A0A8E0RSQ6"/>
<dbReference type="PANTHER" id="PTHR12820:SF0">
    <property type="entry name" value="VACUOLAR PROTEIN SORTING-ASSOCIATED PROTEIN 53 HOMOLOG"/>
    <property type="match status" value="1"/>
</dbReference>
<evidence type="ECO:0000313" key="2">
    <source>
        <dbReference type="EMBL" id="KAA0190595.1"/>
    </source>
</evidence>
<organism evidence="2 3">
    <name type="scientific">Fasciolopsis buskii</name>
    <dbReference type="NCBI Taxonomy" id="27845"/>
    <lineage>
        <taxon>Eukaryota</taxon>
        <taxon>Metazoa</taxon>
        <taxon>Spiralia</taxon>
        <taxon>Lophotrochozoa</taxon>
        <taxon>Platyhelminthes</taxon>
        <taxon>Trematoda</taxon>
        <taxon>Digenea</taxon>
        <taxon>Plagiorchiida</taxon>
        <taxon>Echinostomata</taxon>
        <taxon>Echinostomatoidea</taxon>
        <taxon>Fasciolidae</taxon>
        <taxon>Fasciolopsis</taxon>
    </lineage>
</organism>
<dbReference type="GO" id="GO:0042147">
    <property type="term" value="P:retrograde transport, endosome to Golgi"/>
    <property type="evidence" value="ECO:0007669"/>
    <property type="project" value="InterPro"/>
</dbReference>
<dbReference type="Proteomes" id="UP000728185">
    <property type="component" value="Unassembled WGS sequence"/>
</dbReference>
<evidence type="ECO:0000259" key="1">
    <source>
        <dbReference type="Pfam" id="PF04100"/>
    </source>
</evidence>
<dbReference type="GO" id="GO:0000938">
    <property type="term" value="C:GARP complex"/>
    <property type="evidence" value="ECO:0007669"/>
    <property type="project" value="InterPro"/>
</dbReference>
<sequence>MDTLKVKQPREIMPVTIYEKDVEEVLEELNLNNDSLDRPDFDVIAYINEMFPTEQSLTNIDEAIADTEKKILELDTETRDIVRGRWNSEDEGQEVVQEAMQMIQSLFVR</sequence>
<dbReference type="InterPro" id="IPR039766">
    <property type="entry name" value="Vps53"/>
</dbReference>
<comment type="caution">
    <text evidence="2">The sequence shown here is derived from an EMBL/GenBank/DDBJ whole genome shotgun (WGS) entry which is preliminary data.</text>
</comment>
<gene>
    <name evidence="2" type="ORF">FBUS_07819</name>
</gene>